<dbReference type="SUPFAM" id="SSF46894">
    <property type="entry name" value="C-terminal effector domain of the bipartite response regulators"/>
    <property type="match status" value="1"/>
</dbReference>
<protein>
    <submittedName>
        <fullName evidence="1">Uncharacterized protein</fullName>
    </submittedName>
</protein>
<comment type="caution">
    <text evidence="1">The sequence shown here is derived from an EMBL/GenBank/DDBJ whole genome shotgun (WGS) entry which is preliminary data.</text>
</comment>
<dbReference type="SUPFAM" id="SSF75516">
    <property type="entry name" value="Pheromone-binding domain of LuxR-like quorum-sensing transcription factors"/>
    <property type="match status" value="1"/>
</dbReference>
<dbReference type="GO" id="GO:0006355">
    <property type="term" value="P:regulation of DNA-templated transcription"/>
    <property type="evidence" value="ECO:0007669"/>
    <property type="project" value="InterPro"/>
</dbReference>
<dbReference type="EMBL" id="JAGMWN010000004">
    <property type="protein sequence ID" value="MBP5857538.1"/>
    <property type="molecule type" value="Genomic_DNA"/>
</dbReference>
<dbReference type="Gene3D" id="1.10.10.10">
    <property type="entry name" value="Winged helix-like DNA-binding domain superfamily/Winged helix DNA-binding domain"/>
    <property type="match status" value="1"/>
</dbReference>
<evidence type="ECO:0000313" key="2">
    <source>
        <dbReference type="Proteomes" id="UP000672602"/>
    </source>
</evidence>
<proteinExistence type="predicted"/>
<accession>A0A8J7SMQ0</accession>
<sequence>MGSKGASGLLAEVAAAHDVEALHHALLASGIPFLFWQRYEPDTVATWDRFPAGFFAHYYGTDADQECAVAQAVRANWQLFAFDQARAALGAGGGAKAAERVWRAFGVADGLVVPGGLATTRTITVLGFPRDGRARAMIAGQAAALRCLASQLDRFLMDSDILVRIPRQLIPLSDAMRDVLRIQIEHPGLTAEEQANALGISPRMLEKRHKQIAKRFGVSSFAGAVAVAVRTPAAYWR</sequence>
<keyword evidence="2" id="KW-1185">Reference proteome</keyword>
<dbReference type="InterPro" id="IPR016032">
    <property type="entry name" value="Sig_transdc_resp-reg_C-effctor"/>
</dbReference>
<dbReference type="InterPro" id="IPR036388">
    <property type="entry name" value="WH-like_DNA-bd_sf"/>
</dbReference>
<reference evidence="1" key="1">
    <citation type="submission" date="2021-04" db="EMBL/GenBank/DDBJ databases">
        <authorList>
            <person name="Zhang D.-C."/>
        </authorList>
    </citation>
    <scope>NUCLEOTIDE SEQUENCE</scope>
    <source>
        <strain evidence="1">CGMCC 1.15697</strain>
    </source>
</reference>
<evidence type="ECO:0000313" key="1">
    <source>
        <dbReference type="EMBL" id="MBP5857538.1"/>
    </source>
</evidence>
<dbReference type="Proteomes" id="UP000672602">
    <property type="component" value="Unassembled WGS sequence"/>
</dbReference>
<organism evidence="1 2">
    <name type="scientific">Marivibrio halodurans</name>
    <dbReference type="NCBI Taxonomy" id="2039722"/>
    <lineage>
        <taxon>Bacteria</taxon>
        <taxon>Pseudomonadati</taxon>
        <taxon>Pseudomonadota</taxon>
        <taxon>Alphaproteobacteria</taxon>
        <taxon>Rhodospirillales</taxon>
        <taxon>Rhodospirillaceae</taxon>
        <taxon>Marivibrio</taxon>
    </lineage>
</organism>
<dbReference type="InterPro" id="IPR036693">
    <property type="entry name" value="TF_LuxR_autoind-bd_dom_sf"/>
</dbReference>
<name>A0A8J7SMQ0_9PROT</name>
<dbReference type="RefSeq" id="WP_210682117.1">
    <property type="nucleotide sequence ID" value="NZ_JAGMWN010000004.1"/>
</dbReference>
<gene>
    <name evidence="1" type="ORF">KAJ83_11000</name>
</gene>
<dbReference type="AlphaFoldDB" id="A0A8J7SMQ0"/>
<dbReference type="GO" id="GO:0003677">
    <property type="term" value="F:DNA binding"/>
    <property type="evidence" value="ECO:0007669"/>
    <property type="project" value="InterPro"/>
</dbReference>